<evidence type="ECO:0000256" key="5">
    <source>
        <dbReference type="PIRSR" id="PIRSR000349-1"/>
    </source>
</evidence>
<reference evidence="9 10" key="1">
    <citation type="submission" date="2013-11" db="EMBL/GenBank/DDBJ databases">
        <title>Single cell genomics of uncultured Tannerella BU063 (oral taxon 286).</title>
        <authorList>
            <person name="Beall C.J."/>
            <person name="Campbell A.G."/>
            <person name="Griffen A.L."/>
            <person name="Podar M."/>
            <person name="Leys E.J."/>
        </authorList>
    </citation>
    <scope>NUCLEOTIDE SEQUENCE [LARGE SCALE GENOMIC DNA]</scope>
    <source>
        <strain evidence="9">Cell 2</strain>
    </source>
</reference>
<dbReference type="AlphaFoldDB" id="W2C5F9"/>
<dbReference type="InterPro" id="IPR019832">
    <property type="entry name" value="Mn/Fe_SOD_C"/>
</dbReference>
<dbReference type="Proteomes" id="UP000018837">
    <property type="component" value="Unassembled WGS sequence"/>
</dbReference>
<organism evidence="9 10">
    <name type="scientific">Tannerella sp. oral taxon BU063 isolate Cell 2</name>
    <dbReference type="NCBI Taxonomy" id="1411148"/>
    <lineage>
        <taxon>Bacteria</taxon>
        <taxon>Pseudomonadati</taxon>
        <taxon>Bacteroidota</taxon>
        <taxon>Bacteroidia</taxon>
        <taxon>Bacteroidales</taxon>
        <taxon>Tannerellaceae</taxon>
        <taxon>Tannerella</taxon>
    </lineage>
</organism>
<feature type="domain" description="Manganese/iron superoxide dismutase N-terminal" evidence="7">
    <location>
        <begin position="3"/>
        <end position="81"/>
    </location>
</feature>
<evidence type="ECO:0000256" key="2">
    <source>
        <dbReference type="ARBA" id="ARBA00012682"/>
    </source>
</evidence>
<dbReference type="Gene3D" id="3.55.40.20">
    <property type="entry name" value="Iron/manganese superoxide dismutase, C-terminal domain"/>
    <property type="match status" value="1"/>
</dbReference>
<evidence type="ECO:0000256" key="4">
    <source>
        <dbReference type="ARBA" id="ARBA00023002"/>
    </source>
</evidence>
<feature type="binding site" evidence="5">
    <location>
        <position position="75"/>
    </location>
    <ligand>
        <name>Mn(2+)</name>
        <dbReference type="ChEBI" id="CHEBI:29035"/>
    </ligand>
</feature>
<evidence type="ECO:0000259" key="8">
    <source>
        <dbReference type="Pfam" id="PF02777"/>
    </source>
</evidence>
<dbReference type="PROSITE" id="PS00088">
    <property type="entry name" value="SOD_MN"/>
    <property type="match status" value="1"/>
</dbReference>
<dbReference type="Gene3D" id="1.10.287.990">
    <property type="entry name" value="Fe,Mn superoxide dismutase (SOD) domain"/>
    <property type="match status" value="1"/>
</dbReference>
<dbReference type="EMBL" id="AYUF01000468">
    <property type="protein sequence ID" value="ETK01661.1"/>
    <property type="molecule type" value="Genomic_DNA"/>
</dbReference>
<evidence type="ECO:0000313" key="10">
    <source>
        <dbReference type="Proteomes" id="UP000018837"/>
    </source>
</evidence>
<keyword evidence="3 5" id="KW-0479">Metal-binding</keyword>
<accession>W2C5F9</accession>
<feature type="binding site" evidence="5">
    <location>
        <position position="27"/>
    </location>
    <ligand>
        <name>Mn(2+)</name>
        <dbReference type="ChEBI" id="CHEBI:29035"/>
    </ligand>
</feature>
<evidence type="ECO:0000259" key="7">
    <source>
        <dbReference type="Pfam" id="PF00081"/>
    </source>
</evidence>
<evidence type="ECO:0000256" key="3">
    <source>
        <dbReference type="ARBA" id="ARBA00022723"/>
    </source>
</evidence>
<dbReference type="PRINTS" id="PR01703">
    <property type="entry name" value="MNSODISMTASE"/>
</dbReference>
<dbReference type="GO" id="GO:0046872">
    <property type="term" value="F:metal ion binding"/>
    <property type="evidence" value="ECO:0007669"/>
    <property type="project" value="UniProtKB-KW"/>
</dbReference>
<dbReference type="InterPro" id="IPR019831">
    <property type="entry name" value="Mn/Fe_SOD_N"/>
</dbReference>
<dbReference type="FunFam" id="3.55.40.20:FF:000004">
    <property type="entry name" value="Superoxide dismutase [Fe]"/>
    <property type="match status" value="1"/>
</dbReference>
<dbReference type="PANTHER" id="PTHR42769:SF3">
    <property type="entry name" value="SUPEROXIDE DISMUTASE [FE] 2, CHLOROPLASTIC"/>
    <property type="match status" value="1"/>
</dbReference>
<comment type="function">
    <text evidence="6">Destroys radicals which are normally produced within the cells and which are toxic to biological systems.</text>
</comment>
<protein>
    <recommendedName>
        <fullName evidence="2 6">Superoxide dismutase</fullName>
        <ecNumber evidence="2 6">1.15.1.1</ecNumber>
    </recommendedName>
</protein>
<proteinExistence type="inferred from homology"/>
<dbReference type="PATRIC" id="fig|1411148.3.peg.1320"/>
<dbReference type="Pfam" id="PF02777">
    <property type="entry name" value="Sod_Fe_C"/>
    <property type="match status" value="1"/>
</dbReference>
<comment type="caution">
    <text evidence="9">The sequence shown here is derived from an EMBL/GenBank/DDBJ whole genome shotgun (WGS) entry which is preliminary data.</text>
</comment>
<dbReference type="InterPro" id="IPR036314">
    <property type="entry name" value="SOD_C_sf"/>
</dbReference>
<sequence length="193" mass="21643">MSFDMPKLPYATNALEPVISQQTIEFHYGKHLQNYVNTLNKLIEGTEYASKPLEEIVKTAPAGGIFNNAGQLLNHTLYFLQFKSPVENNKPTGKIAEAINRDFGSFEAFQKAFGDAAATLFGSGWAFLSVDQNGKLVITQEPNGANPVVRGYKPIFGLDVWEHAYYLDYQNRRADHIKAVWDIVDWDVVGSRL</sequence>
<feature type="binding site" evidence="5">
    <location>
        <position position="159"/>
    </location>
    <ligand>
        <name>Mn(2+)</name>
        <dbReference type="ChEBI" id="CHEBI:29035"/>
    </ligand>
</feature>
<name>W2C5F9_9BACT</name>
<dbReference type="PIRSF" id="PIRSF000349">
    <property type="entry name" value="SODismutase"/>
    <property type="match status" value="1"/>
</dbReference>
<comment type="similarity">
    <text evidence="1 6">Belongs to the iron/manganese superoxide dismutase family.</text>
</comment>
<dbReference type="InterPro" id="IPR001189">
    <property type="entry name" value="Mn/Fe_SOD"/>
</dbReference>
<gene>
    <name evidence="9" type="ORF">N425_08475</name>
</gene>
<dbReference type="SUPFAM" id="SSF54719">
    <property type="entry name" value="Fe,Mn superoxide dismutase (SOD), C-terminal domain"/>
    <property type="match status" value="1"/>
</dbReference>
<dbReference type="EC" id="1.15.1.1" evidence="2 6"/>
<dbReference type="InterPro" id="IPR036324">
    <property type="entry name" value="Mn/Fe_SOD_N_sf"/>
</dbReference>
<evidence type="ECO:0000313" key="9">
    <source>
        <dbReference type="EMBL" id="ETK01661.1"/>
    </source>
</evidence>
<feature type="domain" description="Manganese/iron superoxide dismutase C-terminal" evidence="8">
    <location>
        <begin position="91"/>
        <end position="191"/>
    </location>
</feature>
<dbReference type="GO" id="GO:0004784">
    <property type="term" value="F:superoxide dismutase activity"/>
    <property type="evidence" value="ECO:0007669"/>
    <property type="project" value="UniProtKB-EC"/>
</dbReference>
<dbReference type="InterPro" id="IPR019833">
    <property type="entry name" value="Mn/Fe_SOD_BS"/>
</dbReference>
<dbReference type="SUPFAM" id="SSF46609">
    <property type="entry name" value="Fe,Mn superoxide dismutase (SOD), N-terminal domain"/>
    <property type="match status" value="1"/>
</dbReference>
<dbReference type="PANTHER" id="PTHR42769">
    <property type="entry name" value="SUPEROXIDE DISMUTASE"/>
    <property type="match status" value="1"/>
</dbReference>
<dbReference type="Pfam" id="PF00081">
    <property type="entry name" value="Sod_Fe_N"/>
    <property type="match status" value="1"/>
</dbReference>
<evidence type="ECO:0000256" key="6">
    <source>
        <dbReference type="RuleBase" id="RU000414"/>
    </source>
</evidence>
<comment type="catalytic activity">
    <reaction evidence="6">
        <text>2 superoxide + 2 H(+) = H2O2 + O2</text>
        <dbReference type="Rhea" id="RHEA:20696"/>
        <dbReference type="ChEBI" id="CHEBI:15378"/>
        <dbReference type="ChEBI" id="CHEBI:15379"/>
        <dbReference type="ChEBI" id="CHEBI:16240"/>
        <dbReference type="ChEBI" id="CHEBI:18421"/>
        <dbReference type="EC" id="1.15.1.1"/>
    </reaction>
</comment>
<evidence type="ECO:0000256" key="1">
    <source>
        <dbReference type="ARBA" id="ARBA00008714"/>
    </source>
</evidence>
<feature type="binding site" evidence="5">
    <location>
        <position position="163"/>
    </location>
    <ligand>
        <name>Mn(2+)</name>
        <dbReference type="ChEBI" id="CHEBI:29035"/>
    </ligand>
</feature>
<keyword evidence="4 6" id="KW-0560">Oxidoreductase</keyword>